<gene>
    <name evidence="1" type="ORF">Pla100_12180</name>
</gene>
<dbReference type="Proteomes" id="UP000316213">
    <property type="component" value="Unassembled WGS sequence"/>
</dbReference>
<name>A0A5C6AN52_9BACT</name>
<sequence>MNLGDIYLKTFFASLQLFSLPQSRLLVAFVFGVEFTPVGL</sequence>
<keyword evidence="2" id="KW-1185">Reference proteome</keyword>
<evidence type="ECO:0000313" key="1">
    <source>
        <dbReference type="EMBL" id="TWU01483.1"/>
    </source>
</evidence>
<evidence type="ECO:0000313" key="2">
    <source>
        <dbReference type="Proteomes" id="UP000316213"/>
    </source>
</evidence>
<proteinExistence type="predicted"/>
<accession>A0A5C6AN52</accession>
<dbReference type="AlphaFoldDB" id="A0A5C6AN52"/>
<organism evidence="1 2">
    <name type="scientific">Neorhodopirellula pilleata</name>
    <dbReference type="NCBI Taxonomy" id="2714738"/>
    <lineage>
        <taxon>Bacteria</taxon>
        <taxon>Pseudomonadati</taxon>
        <taxon>Planctomycetota</taxon>
        <taxon>Planctomycetia</taxon>
        <taxon>Pirellulales</taxon>
        <taxon>Pirellulaceae</taxon>
        <taxon>Neorhodopirellula</taxon>
    </lineage>
</organism>
<protein>
    <submittedName>
        <fullName evidence="1">Uncharacterized protein</fullName>
    </submittedName>
</protein>
<dbReference type="EMBL" id="SJPM01000002">
    <property type="protein sequence ID" value="TWU01483.1"/>
    <property type="molecule type" value="Genomic_DNA"/>
</dbReference>
<reference evidence="1 2" key="1">
    <citation type="submission" date="2019-02" db="EMBL/GenBank/DDBJ databases">
        <title>Deep-cultivation of Planctomycetes and their phenomic and genomic characterization uncovers novel biology.</title>
        <authorList>
            <person name="Wiegand S."/>
            <person name="Jogler M."/>
            <person name="Boedeker C."/>
            <person name="Pinto D."/>
            <person name="Vollmers J."/>
            <person name="Rivas-Marin E."/>
            <person name="Kohn T."/>
            <person name="Peeters S.H."/>
            <person name="Heuer A."/>
            <person name="Rast P."/>
            <person name="Oberbeckmann S."/>
            <person name="Bunk B."/>
            <person name="Jeske O."/>
            <person name="Meyerdierks A."/>
            <person name="Storesund J.E."/>
            <person name="Kallscheuer N."/>
            <person name="Luecker S."/>
            <person name="Lage O.M."/>
            <person name="Pohl T."/>
            <person name="Merkel B.J."/>
            <person name="Hornburger P."/>
            <person name="Mueller R.-W."/>
            <person name="Bruemmer F."/>
            <person name="Labrenz M."/>
            <person name="Spormann A.M."/>
            <person name="Op Den Camp H."/>
            <person name="Overmann J."/>
            <person name="Amann R."/>
            <person name="Jetten M.S.M."/>
            <person name="Mascher T."/>
            <person name="Medema M.H."/>
            <person name="Devos D.P."/>
            <person name="Kaster A.-K."/>
            <person name="Ovreas L."/>
            <person name="Rohde M."/>
            <person name="Galperin M.Y."/>
            <person name="Jogler C."/>
        </authorList>
    </citation>
    <scope>NUCLEOTIDE SEQUENCE [LARGE SCALE GENOMIC DNA]</scope>
    <source>
        <strain evidence="1 2">Pla100</strain>
    </source>
</reference>
<comment type="caution">
    <text evidence="1">The sequence shown here is derived from an EMBL/GenBank/DDBJ whole genome shotgun (WGS) entry which is preliminary data.</text>
</comment>